<dbReference type="GeneID" id="35445278"/>
<evidence type="ECO:0000313" key="1">
    <source>
        <dbReference type="EMBL" id="PHZ11381.1"/>
    </source>
</evidence>
<evidence type="ECO:0000313" key="2">
    <source>
        <dbReference type="Proteomes" id="UP000242254"/>
    </source>
</evidence>
<dbReference type="Proteomes" id="UP000242254">
    <property type="component" value="Unassembled WGS sequence"/>
</dbReference>
<dbReference type="EMBL" id="KZ303852">
    <property type="protein sequence ID" value="PHZ11381.1"/>
    <property type="molecule type" value="Genomic_DNA"/>
</dbReference>
<organism evidence="1 2">
    <name type="scientific">Rhizopus microsporus ATCC 52813</name>
    <dbReference type="NCBI Taxonomy" id="1340429"/>
    <lineage>
        <taxon>Eukaryota</taxon>
        <taxon>Fungi</taxon>
        <taxon>Fungi incertae sedis</taxon>
        <taxon>Mucoromycota</taxon>
        <taxon>Mucoromycotina</taxon>
        <taxon>Mucoromycetes</taxon>
        <taxon>Mucorales</taxon>
        <taxon>Mucorineae</taxon>
        <taxon>Rhizopodaceae</taxon>
        <taxon>Rhizopus</taxon>
    </lineage>
</organism>
<keyword evidence="2" id="KW-1185">Reference proteome</keyword>
<protein>
    <submittedName>
        <fullName evidence="1">Uncharacterized protein</fullName>
    </submittedName>
</protein>
<proteinExistence type="predicted"/>
<gene>
    <name evidence="1" type="ORF">RHIMIDRAFT_298012</name>
</gene>
<dbReference type="AlphaFoldDB" id="A0A2G4SRJ5"/>
<reference evidence="1 2" key="1">
    <citation type="journal article" date="2016" name="Proc. Natl. Acad. Sci. U.S.A.">
        <title>Lipid metabolic changes in an early divergent fungus govern the establishment of a mutualistic symbiosis with endobacteria.</title>
        <authorList>
            <person name="Lastovetsky O.A."/>
            <person name="Gaspar M.L."/>
            <person name="Mondo S.J."/>
            <person name="LaButti K.M."/>
            <person name="Sandor L."/>
            <person name="Grigoriev I.V."/>
            <person name="Henry S.A."/>
            <person name="Pawlowska T.E."/>
        </authorList>
    </citation>
    <scope>NUCLEOTIDE SEQUENCE [LARGE SCALE GENOMIC DNA]</scope>
    <source>
        <strain evidence="1 2">ATCC 52813</strain>
    </source>
</reference>
<sequence length="395" mass="44300">MIEGVLNSINLKSYAISPVVSNLTACEERGINVAPCVSPENNNNNNSKINDRKTKIEVNNDYIQYLISTSKINTTPLLTDKYTEITEIQLELLNKDWNFGFHLRAVCAQLLAGCLSMEKTEVLLVNCIELYSRSKHQDIHSERFNGAFSNSSAPTGDKIYETINICNINLENSHKLVIGSNVFSGLVISSLRLDSTSLEPELGPSTYRSHPNAITKLFVSSSSIKKANALLVKKKATQINNFDKFSQLRQLRSSFTISNTHCFSRYSSRFTYNVYMRPYTTFTAFCAEEGDDFSVVKLGSSAMRFIAAVLFNQEKTFSCKQLVSVAPPVEKKTYVHQQHKKKTLGLDSVNDTITSFGNLALEDILFGIAEKITLPLKELNNKGAKKILQKIKHMY</sequence>
<accession>A0A2G4SRJ5</accession>
<name>A0A2G4SRJ5_RHIZD</name>
<dbReference type="RefSeq" id="XP_023465089.1">
    <property type="nucleotide sequence ID" value="XM_023614289.1"/>
</dbReference>